<comment type="caution">
    <text evidence="1">The sequence shown here is derived from an EMBL/GenBank/DDBJ whole genome shotgun (WGS) entry which is preliminary data.</text>
</comment>
<protein>
    <submittedName>
        <fullName evidence="1">Uncharacterized protein</fullName>
    </submittedName>
</protein>
<name>A0A645ITV5_9ZZZZ</name>
<proteinExistence type="predicted"/>
<reference evidence="1" key="1">
    <citation type="submission" date="2019-08" db="EMBL/GenBank/DDBJ databases">
        <authorList>
            <person name="Kucharzyk K."/>
            <person name="Murdoch R.W."/>
            <person name="Higgins S."/>
            <person name="Loffler F."/>
        </authorList>
    </citation>
    <scope>NUCLEOTIDE SEQUENCE</scope>
</reference>
<dbReference type="EMBL" id="VSSQ01123498">
    <property type="protein sequence ID" value="MPN54855.1"/>
    <property type="molecule type" value="Genomic_DNA"/>
</dbReference>
<accession>A0A645ITV5</accession>
<evidence type="ECO:0000313" key="1">
    <source>
        <dbReference type="EMBL" id="MPN54855.1"/>
    </source>
</evidence>
<dbReference type="AlphaFoldDB" id="A0A645ITV5"/>
<organism evidence="1">
    <name type="scientific">bioreactor metagenome</name>
    <dbReference type="NCBI Taxonomy" id="1076179"/>
    <lineage>
        <taxon>unclassified sequences</taxon>
        <taxon>metagenomes</taxon>
        <taxon>ecological metagenomes</taxon>
    </lineage>
</organism>
<sequence>MNFVGKCLREQKIFNREYKNKREIISGIFESGTANTYFTKKLLTG</sequence>
<gene>
    <name evidence="1" type="ORF">SDC9_202533</name>
</gene>